<protein>
    <submittedName>
        <fullName evidence="1">Uncharacterized protein</fullName>
    </submittedName>
</protein>
<dbReference type="Proteomes" id="UP000032142">
    <property type="component" value="Unassembled WGS sequence"/>
</dbReference>
<sequence length="32" mass="3828">MNSNSSNGLGNTYNITMKYSYFKYHYYTHSIQ</sequence>
<evidence type="ECO:0000313" key="2">
    <source>
        <dbReference type="Proteomes" id="UP000032142"/>
    </source>
</evidence>
<keyword evidence="2" id="KW-1185">Reference proteome</keyword>
<proteinExistence type="predicted"/>
<organism evidence="1 2">
    <name type="scientific">Gossypium arboreum</name>
    <name type="common">Tree cotton</name>
    <name type="synonym">Gossypium nanking</name>
    <dbReference type="NCBI Taxonomy" id="29729"/>
    <lineage>
        <taxon>Eukaryota</taxon>
        <taxon>Viridiplantae</taxon>
        <taxon>Streptophyta</taxon>
        <taxon>Embryophyta</taxon>
        <taxon>Tracheophyta</taxon>
        <taxon>Spermatophyta</taxon>
        <taxon>Magnoliopsida</taxon>
        <taxon>eudicotyledons</taxon>
        <taxon>Gunneridae</taxon>
        <taxon>Pentapetalae</taxon>
        <taxon>rosids</taxon>
        <taxon>malvids</taxon>
        <taxon>Malvales</taxon>
        <taxon>Malvaceae</taxon>
        <taxon>Malvoideae</taxon>
        <taxon>Gossypium</taxon>
    </lineage>
</organism>
<evidence type="ECO:0000313" key="1">
    <source>
        <dbReference type="EMBL" id="KHG18405.1"/>
    </source>
</evidence>
<dbReference type="AlphaFoldDB" id="A0A0B0P025"/>
<dbReference type="EMBL" id="KN410534">
    <property type="protein sequence ID" value="KHG18405.1"/>
    <property type="molecule type" value="Genomic_DNA"/>
</dbReference>
<accession>A0A0B0P025</accession>
<reference evidence="2" key="1">
    <citation type="submission" date="2014-09" db="EMBL/GenBank/DDBJ databases">
        <authorList>
            <person name="Mudge J."/>
            <person name="Ramaraj T."/>
            <person name="Lindquist I.E."/>
            <person name="Bharti A.K."/>
            <person name="Sundararajan A."/>
            <person name="Cameron C.T."/>
            <person name="Woodward J.E."/>
            <person name="May G.D."/>
            <person name="Brubaker C."/>
            <person name="Broadhvest J."/>
            <person name="Wilkins T.A."/>
        </authorList>
    </citation>
    <scope>NUCLEOTIDE SEQUENCE</scope>
    <source>
        <strain evidence="2">cv. AKA8401</strain>
    </source>
</reference>
<name>A0A0B0P025_GOSAR</name>
<gene>
    <name evidence="1" type="ORF">F383_04926</name>
</gene>